<dbReference type="Proteomes" id="UP000019487">
    <property type="component" value="Unassembled WGS sequence"/>
</dbReference>
<accession>W9C8L3</accession>
<dbReference type="HOGENOM" id="CLU_641176_0_0_1"/>
<feature type="coiled-coil region" evidence="1">
    <location>
        <begin position="292"/>
        <end position="326"/>
    </location>
</feature>
<dbReference type="EMBL" id="AYSA01000528">
    <property type="protein sequence ID" value="ESZ91199.1"/>
    <property type="molecule type" value="Genomic_DNA"/>
</dbReference>
<reference evidence="3 4" key="1">
    <citation type="journal article" date="2014" name="Genome Announc.">
        <title>Draft genome sequence of Sclerotinia borealis, a psychrophilic plant pathogenic fungus.</title>
        <authorList>
            <person name="Mardanov A.V."/>
            <person name="Beletsky A.V."/>
            <person name="Kadnikov V.V."/>
            <person name="Ignatov A.N."/>
            <person name="Ravin N.V."/>
        </authorList>
    </citation>
    <scope>NUCLEOTIDE SEQUENCE [LARGE SCALE GENOMIC DNA]</scope>
    <source>
        <strain evidence="4">F-4157</strain>
    </source>
</reference>
<protein>
    <submittedName>
        <fullName evidence="3">Uncharacterized protein</fullName>
    </submittedName>
</protein>
<feature type="region of interest" description="Disordered" evidence="2">
    <location>
        <begin position="1"/>
        <end position="56"/>
    </location>
</feature>
<organism evidence="3 4">
    <name type="scientific">Sclerotinia borealis (strain F-4128)</name>
    <dbReference type="NCBI Taxonomy" id="1432307"/>
    <lineage>
        <taxon>Eukaryota</taxon>
        <taxon>Fungi</taxon>
        <taxon>Dikarya</taxon>
        <taxon>Ascomycota</taxon>
        <taxon>Pezizomycotina</taxon>
        <taxon>Leotiomycetes</taxon>
        <taxon>Helotiales</taxon>
        <taxon>Sclerotiniaceae</taxon>
        <taxon>Sclerotinia</taxon>
    </lineage>
</organism>
<comment type="caution">
    <text evidence="3">The sequence shown here is derived from an EMBL/GenBank/DDBJ whole genome shotgun (WGS) entry which is preliminary data.</text>
</comment>
<feature type="compositionally biased region" description="Polar residues" evidence="2">
    <location>
        <begin position="180"/>
        <end position="189"/>
    </location>
</feature>
<feature type="coiled-coil region" evidence="1">
    <location>
        <begin position="378"/>
        <end position="412"/>
    </location>
</feature>
<gene>
    <name evidence="3" type="ORF">SBOR_8427</name>
</gene>
<evidence type="ECO:0000313" key="3">
    <source>
        <dbReference type="EMBL" id="ESZ91199.1"/>
    </source>
</evidence>
<name>W9C8L3_SCLBF</name>
<evidence type="ECO:0000313" key="4">
    <source>
        <dbReference type="Proteomes" id="UP000019487"/>
    </source>
</evidence>
<evidence type="ECO:0000256" key="1">
    <source>
        <dbReference type="SAM" id="Coils"/>
    </source>
</evidence>
<feature type="compositionally biased region" description="Polar residues" evidence="2">
    <location>
        <begin position="131"/>
        <end position="147"/>
    </location>
</feature>
<feature type="compositionally biased region" description="Basic and acidic residues" evidence="2">
    <location>
        <begin position="149"/>
        <end position="162"/>
    </location>
</feature>
<dbReference type="AlphaFoldDB" id="W9C8L3"/>
<feature type="region of interest" description="Disordered" evidence="2">
    <location>
        <begin position="131"/>
        <end position="251"/>
    </location>
</feature>
<feature type="compositionally biased region" description="Low complexity" evidence="2">
    <location>
        <begin position="26"/>
        <end position="35"/>
    </location>
</feature>
<feature type="compositionally biased region" description="Polar residues" evidence="2">
    <location>
        <begin position="201"/>
        <end position="240"/>
    </location>
</feature>
<keyword evidence="1" id="KW-0175">Coiled coil</keyword>
<sequence>MPPSTPKKRSKSYSDDNSNRKRAKASESASKSTSESSDDDSDTSDASHDPLKAPADFTFNGTILKSRLSRGFPAMDENGEIVTFRKQVLRGDLKSPSDSAFKCVELGKLMRKHYPVQMSCPDMSTFNERAKTVTGSSSTELTRQRSINNKKEKAKLKLRDFIKQNNAEDTQETPVPAPQKTDTPPSQKSAVPPPQKYAVPASSSTRKPSRLSQVPNVSDQISTTPERPGSTESTSDSKAPSSDFILEPNPSDYIFGTSEGDDLTPLTLSQMQVAFAQGFCAVVAVDTIRAASQKYRSERDAHGREISKLKKERQLIIAESTQLKKEQEDSVGKSGQMPSQDFAKQLKSDNQSMDKDRSLALAENEKLNAQIIQMGADNEGLTQLNKQHETEILRLTEDCEAAENQSKLLRSTIASVCGLAAEAILNAP</sequence>
<feature type="compositionally biased region" description="Basic residues" evidence="2">
    <location>
        <begin position="1"/>
        <end position="11"/>
    </location>
</feature>
<proteinExistence type="predicted"/>
<keyword evidence="4" id="KW-1185">Reference proteome</keyword>
<evidence type="ECO:0000256" key="2">
    <source>
        <dbReference type="SAM" id="MobiDB-lite"/>
    </source>
</evidence>